<evidence type="ECO:0000313" key="1">
    <source>
        <dbReference type="EMBL" id="MEE4424143.1"/>
    </source>
</evidence>
<dbReference type="CDD" id="cd08861">
    <property type="entry name" value="OtcD1_ARO-CYC_like"/>
    <property type="match status" value="2"/>
</dbReference>
<organism evidence="1 2">
    <name type="scientific">Streptomyces bugieae</name>
    <dbReference type="NCBI Taxonomy" id="3098223"/>
    <lineage>
        <taxon>Bacteria</taxon>
        <taxon>Bacillati</taxon>
        <taxon>Actinomycetota</taxon>
        <taxon>Actinomycetes</taxon>
        <taxon>Kitasatosporales</taxon>
        <taxon>Streptomycetaceae</taxon>
        <taxon>Streptomyces</taxon>
    </lineage>
</organism>
<dbReference type="Gene3D" id="3.30.530.20">
    <property type="match status" value="2"/>
</dbReference>
<protein>
    <submittedName>
        <fullName evidence="1">Aromatase/cyclase</fullName>
    </submittedName>
</protein>
<dbReference type="InterPro" id="IPR019587">
    <property type="entry name" value="Polyketide_cyclase/dehydratase"/>
</dbReference>
<comment type="caution">
    <text evidence="1">The sequence shown here is derived from an EMBL/GenBank/DDBJ whole genome shotgun (WGS) entry which is preliminary data.</text>
</comment>
<name>A0ABU7NZ31_9ACTN</name>
<dbReference type="Proteomes" id="UP001307760">
    <property type="component" value="Unassembled WGS sequence"/>
</dbReference>
<keyword evidence="2" id="KW-1185">Reference proteome</keyword>
<gene>
    <name evidence="1" type="ORF">V2J85_33240</name>
</gene>
<dbReference type="EMBL" id="JAZBJP010000034">
    <property type="protein sequence ID" value="MEE4424143.1"/>
    <property type="molecule type" value="Genomic_DNA"/>
</dbReference>
<evidence type="ECO:0000313" key="2">
    <source>
        <dbReference type="Proteomes" id="UP001307760"/>
    </source>
</evidence>
<sequence>MSHPAPHRAEHGISVAAPAQRVFDLIAEVGNWPRIFPPTVYVEYAEHGPTEERIRIWATANDEVKSWTSHRVLDRDRLVIGFRQEVSQPPVASMGGQWLIEPLAADRTQVTLLHDYRAVGDDPANVDWIERAVDRNSRAELAALRAAAERSGSPDGPEFSFEDAVHVAGSATDVYAFLHAAEGWQERLPHVRRVVLQEDVPNVQTLEMDTAAPDGSIHTTKSVRVCFPLERIVYKQLQTPALMSVHTGEWRVREERDQLVVTSAHTVVIRPEAIPQVLGEGATVGDARAFVRAALSRNSTATLHLAKEHAERLARPAGSPDRS</sequence>
<dbReference type="RefSeq" id="WP_261954855.1">
    <property type="nucleotide sequence ID" value="NZ_JAZBJP010000034.1"/>
</dbReference>
<dbReference type="Pfam" id="PF10604">
    <property type="entry name" value="Polyketide_cyc2"/>
    <property type="match status" value="1"/>
</dbReference>
<dbReference type="InterPro" id="IPR023393">
    <property type="entry name" value="START-like_dom_sf"/>
</dbReference>
<dbReference type="SUPFAM" id="SSF55961">
    <property type="entry name" value="Bet v1-like"/>
    <property type="match status" value="2"/>
</dbReference>
<reference evidence="1 2" key="1">
    <citation type="submission" date="2023-12" db="EMBL/GenBank/DDBJ databases">
        <title>30 novel species of actinomycetes from the DSMZ collection.</title>
        <authorList>
            <person name="Nouioui I."/>
        </authorList>
    </citation>
    <scope>NUCLEOTIDE SEQUENCE [LARGE SCALE GENOMIC DNA]</scope>
    <source>
        <strain evidence="1 2">DSM 41528</strain>
    </source>
</reference>
<proteinExistence type="predicted"/>
<accession>A0ABU7NZ31</accession>